<feature type="transmembrane region" description="Helical" evidence="7">
    <location>
        <begin position="111"/>
        <end position="133"/>
    </location>
</feature>
<dbReference type="EMBL" id="CAXDID020000178">
    <property type="protein sequence ID" value="CAL6049292.1"/>
    <property type="molecule type" value="Genomic_DNA"/>
</dbReference>
<keyword evidence="5 7" id="KW-0472">Membrane</keyword>
<dbReference type="Proteomes" id="UP001642409">
    <property type="component" value="Unassembled WGS sequence"/>
</dbReference>
<reference evidence="9 10" key="2">
    <citation type="submission" date="2024-07" db="EMBL/GenBank/DDBJ databases">
        <authorList>
            <person name="Akdeniz Z."/>
        </authorList>
    </citation>
    <scope>NUCLEOTIDE SEQUENCE [LARGE SCALE GENOMIC DNA]</scope>
</reference>
<dbReference type="AlphaFoldDB" id="A0AA86QJU5"/>
<dbReference type="EMBL" id="CATOUU010000848">
    <property type="protein sequence ID" value="CAI9954409.1"/>
    <property type="molecule type" value="Genomic_DNA"/>
</dbReference>
<feature type="transmembrane region" description="Helical" evidence="7">
    <location>
        <begin position="347"/>
        <end position="373"/>
    </location>
</feature>
<feature type="transmembrane region" description="Helical" evidence="7">
    <location>
        <begin position="65"/>
        <end position="85"/>
    </location>
</feature>
<evidence type="ECO:0000313" key="10">
    <source>
        <dbReference type="Proteomes" id="UP001642409"/>
    </source>
</evidence>
<keyword evidence="2" id="KW-1003">Cell membrane</keyword>
<evidence type="ECO:0000256" key="5">
    <source>
        <dbReference type="ARBA" id="ARBA00023136"/>
    </source>
</evidence>
<protein>
    <submittedName>
        <fullName evidence="8">MatE and transmembrane domain-containing protein</fullName>
    </submittedName>
    <submittedName>
        <fullName evidence="9">MatE_and transmembrane domain-containing protein</fullName>
    </submittedName>
</protein>
<evidence type="ECO:0000256" key="2">
    <source>
        <dbReference type="ARBA" id="ARBA00022475"/>
    </source>
</evidence>
<evidence type="ECO:0000256" key="4">
    <source>
        <dbReference type="ARBA" id="ARBA00022989"/>
    </source>
</evidence>
<dbReference type="PANTHER" id="PTHR43823:SF3">
    <property type="entry name" value="MULTIDRUG EXPORT PROTEIN MEPA"/>
    <property type="match status" value="1"/>
</dbReference>
<organism evidence="8">
    <name type="scientific">Hexamita inflata</name>
    <dbReference type="NCBI Taxonomy" id="28002"/>
    <lineage>
        <taxon>Eukaryota</taxon>
        <taxon>Metamonada</taxon>
        <taxon>Diplomonadida</taxon>
        <taxon>Hexamitidae</taxon>
        <taxon>Hexamitinae</taxon>
        <taxon>Hexamita</taxon>
    </lineage>
</organism>
<accession>A0AA86QJU5</accession>
<keyword evidence="10" id="KW-1185">Reference proteome</keyword>
<comment type="caution">
    <text evidence="8">The sequence shown here is derived from an EMBL/GenBank/DDBJ whole genome shotgun (WGS) entry which is preliminary data.</text>
</comment>
<feature type="transmembrane region" description="Helical" evidence="7">
    <location>
        <begin position="455"/>
        <end position="474"/>
    </location>
</feature>
<comment type="subcellular location">
    <subcellularLocation>
        <location evidence="1">Cell membrane</location>
        <topology evidence="1">Multi-pass membrane protein</topology>
    </subcellularLocation>
</comment>
<feature type="transmembrane region" description="Helical" evidence="7">
    <location>
        <begin position="425"/>
        <end position="449"/>
    </location>
</feature>
<feature type="transmembrane region" description="Helical" evidence="7">
    <location>
        <begin position="180"/>
        <end position="203"/>
    </location>
</feature>
<gene>
    <name evidence="8" type="ORF">HINF_LOCUS42054</name>
    <name evidence="9" type="ORF">HINF_LOCUS43146</name>
</gene>
<feature type="compositionally biased region" description="Basic and acidic residues" evidence="6">
    <location>
        <begin position="568"/>
        <end position="584"/>
    </location>
</feature>
<evidence type="ECO:0000313" key="9">
    <source>
        <dbReference type="EMBL" id="CAL6049292.1"/>
    </source>
</evidence>
<dbReference type="GO" id="GO:0005886">
    <property type="term" value="C:plasma membrane"/>
    <property type="evidence" value="ECO:0007669"/>
    <property type="project" value="UniProtKB-SubCell"/>
</dbReference>
<keyword evidence="3 7" id="KW-0812">Transmembrane</keyword>
<sequence length="591" mass="66863">MEKNSVYSGSATSTVTGRSLDFKAIITQPVTTVSLRHSFLQIISQAVVGFAGLCKLHLVYYYCGIYGAIAFTTWSCFQILIIYVIKCSCNSVVADVQRRFLAEQFKASQVIFEHAIIIGYVFGIVISLTLGLLNEQIDTKFTKWLDTQQYLKIMLKIMPILSTIYNVPLPGMVAENRSDIVAFISIAKELISTIAVYMMCTICKGSNKTISMNSFAIIEIVITSVFIIVVYYILAKADSSSRFSLTFSSFKDLKMTVLIEVLLKTCNYMVSYITDNILPLLALISLQLSTGLERLGGILSLGIMLQFQQFCVCVAQSVESVVIQVSIPNNQLKRFDRMSTLLKQGMLQFLVISIVINLIMYVSFNQLLTMVYQDLSYSSLTHKFNNQNYSTDALYSAKLIAIESMLRPLYSFVTSMSFVCGYKIITVFLIILKSITHIIMIIICFTIKTMNELDLIIYAMLFIDILCVYPYIFLSMRFKKLRGHMQEIDQLVNDNNQDLETETTINMIEPIQQMPTIQKYNSSSKSNSVEAKGLSEFESAKLVQDTSDLFKQAYSRSNEVKSQNLEVLRTDTRSNEQSSEKKETSQFVNSK</sequence>
<evidence type="ECO:0000256" key="6">
    <source>
        <dbReference type="SAM" id="MobiDB-lite"/>
    </source>
</evidence>
<evidence type="ECO:0000256" key="1">
    <source>
        <dbReference type="ARBA" id="ARBA00004651"/>
    </source>
</evidence>
<keyword evidence="4 7" id="KW-1133">Transmembrane helix</keyword>
<name>A0AA86QJU5_9EUKA</name>
<evidence type="ECO:0000256" key="3">
    <source>
        <dbReference type="ARBA" id="ARBA00022692"/>
    </source>
</evidence>
<feature type="region of interest" description="Disordered" evidence="6">
    <location>
        <begin position="561"/>
        <end position="591"/>
    </location>
</feature>
<feature type="transmembrane region" description="Helical" evidence="7">
    <location>
        <begin position="215"/>
        <end position="234"/>
    </location>
</feature>
<reference evidence="8" key="1">
    <citation type="submission" date="2023-06" db="EMBL/GenBank/DDBJ databases">
        <authorList>
            <person name="Kurt Z."/>
        </authorList>
    </citation>
    <scope>NUCLEOTIDE SEQUENCE</scope>
</reference>
<evidence type="ECO:0000313" key="8">
    <source>
        <dbReference type="EMBL" id="CAI9954409.1"/>
    </source>
</evidence>
<proteinExistence type="predicted"/>
<dbReference type="InterPro" id="IPR051327">
    <property type="entry name" value="MATE_MepA_subfamily"/>
</dbReference>
<evidence type="ECO:0000256" key="7">
    <source>
        <dbReference type="SAM" id="Phobius"/>
    </source>
</evidence>
<dbReference type="PANTHER" id="PTHR43823">
    <property type="entry name" value="SPORULATION PROTEIN YKVU"/>
    <property type="match status" value="1"/>
</dbReference>